<protein>
    <submittedName>
        <fullName evidence="1">Unnamed protein product</fullName>
    </submittedName>
</protein>
<dbReference type="Proteomes" id="UP001165064">
    <property type="component" value="Unassembled WGS sequence"/>
</dbReference>
<dbReference type="EMBL" id="BSXS01013470">
    <property type="protein sequence ID" value="GMF04083.1"/>
    <property type="molecule type" value="Genomic_DNA"/>
</dbReference>
<organism evidence="1 2">
    <name type="scientific">Ambrosiozyma monospora</name>
    <name type="common">Yeast</name>
    <name type="synonym">Endomycopsis monosporus</name>
    <dbReference type="NCBI Taxonomy" id="43982"/>
    <lineage>
        <taxon>Eukaryota</taxon>
        <taxon>Fungi</taxon>
        <taxon>Dikarya</taxon>
        <taxon>Ascomycota</taxon>
        <taxon>Saccharomycotina</taxon>
        <taxon>Pichiomycetes</taxon>
        <taxon>Pichiales</taxon>
        <taxon>Pichiaceae</taxon>
        <taxon>Ambrosiozyma</taxon>
    </lineage>
</organism>
<proteinExistence type="predicted"/>
<reference evidence="1" key="1">
    <citation type="submission" date="2023-04" db="EMBL/GenBank/DDBJ databases">
        <title>Ambrosiozyma monospora NBRC 10751.</title>
        <authorList>
            <person name="Ichikawa N."/>
            <person name="Sato H."/>
            <person name="Tonouchi N."/>
        </authorList>
    </citation>
    <scope>NUCLEOTIDE SEQUENCE</scope>
    <source>
        <strain evidence="1">NBRC 10751</strain>
    </source>
</reference>
<gene>
    <name evidence="1" type="ORF">Amon02_001200200</name>
</gene>
<evidence type="ECO:0000313" key="1">
    <source>
        <dbReference type="EMBL" id="GMF04083.1"/>
    </source>
</evidence>
<evidence type="ECO:0000313" key="2">
    <source>
        <dbReference type="Proteomes" id="UP001165064"/>
    </source>
</evidence>
<name>A0ACB5U8G7_AMBMO</name>
<sequence length="74" mass="7948">MVADAKKPLLDASGADKGPEDSTATAILRRKKKDNALVVDDATNDDNSIISMSSNTMELLQLFRGDAVLVKELD</sequence>
<accession>A0ACB5U8G7</accession>
<keyword evidence="2" id="KW-1185">Reference proteome</keyword>
<comment type="caution">
    <text evidence="1">The sequence shown here is derived from an EMBL/GenBank/DDBJ whole genome shotgun (WGS) entry which is preliminary data.</text>
</comment>